<evidence type="ECO:0000313" key="1">
    <source>
        <dbReference type="Proteomes" id="UP000887564"/>
    </source>
</evidence>
<proteinExistence type="predicted"/>
<accession>A0A914R7I3</accession>
<organism evidence="1 2">
    <name type="scientific">Parascaris equorum</name>
    <name type="common">Equine roundworm</name>
    <dbReference type="NCBI Taxonomy" id="6256"/>
    <lineage>
        <taxon>Eukaryota</taxon>
        <taxon>Metazoa</taxon>
        <taxon>Ecdysozoa</taxon>
        <taxon>Nematoda</taxon>
        <taxon>Chromadorea</taxon>
        <taxon>Rhabditida</taxon>
        <taxon>Spirurina</taxon>
        <taxon>Ascaridomorpha</taxon>
        <taxon>Ascaridoidea</taxon>
        <taxon>Ascarididae</taxon>
        <taxon>Parascaris</taxon>
    </lineage>
</organism>
<dbReference type="AlphaFoldDB" id="A0A914R7I3"/>
<keyword evidence="1" id="KW-1185">Reference proteome</keyword>
<dbReference type="WBParaSite" id="PEQ_0000222301-mRNA-1">
    <property type="protein sequence ID" value="PEQ_0000222301-mRNA-1"/>
    <property type="gene ID" value="PEQ_0000222301"/>
</dbReference>
<evidence type="ECO:0000313" key="2">
    <source>
        <dbReference type="WBParaSite" id="PEQ_0000222301-mRNA-1"/>
    </source>
</evidence>
<reference evidence="2" key="1">
    <citation type="submission" date="2022-11" db="UniProtKB">
        <authorList>
            <consortium name="WormBaseParasite"/>
        </authorList>
    </citation>
    <scope>IDENTIFICATION</scope>
</reference>
<protein>
    <submittedName>
        <fullName evidence="2">Uncharacterized protein</fullName>
    </submittedName>
</protein>
<name>A0A914R7I3_PAREQ</name>
<sequence>MIIFNSVQIPLLIDPSESKVEKLNAAQPDFITQVIASTALPHLPLS</sequence>
<dbReference type="Proteomes" id="UP000887564">
    <property type="component" value="Unplaced"/>
</dbReference>